<feature type="binding site" evidence="3">
    <location>
        <position position="59"/>
    </location>
    <ligand>
        <name>Mg(2+)</name>
        <dbReference type="ChEBI" id="CHEBI:18420"/>
        <label>1</label>
    </ligand>
</feature>
<sequence length="352" mass="37871">MDMNRLERIKGCLLGGAVGDALGAPVEFLEWSVIDARFGPQGIIDFVPAYGITGAITDDTQMMLFTAEGLMRAYVRGSSRGVCHVPGVIHHSLLRWLITQGHAAAIPVDRDGWLIDQPALWSRRAPGTTCLAALKSSPRLGAVAENNSKGCGALMRAAPCAFFANAFDYAAQSGRLTHGNPTGYLAAGMFADILQRIVDRQDSLEHAITQSLAQYGQVPGMEETRSLIERVLFFFYEGYQPTAQRIGELGGGWVAEETLAIGLWCALAASSFEEGVIRAVNHGGDSDSTGLIAGHLLGAQYGAAAIPARWFEQLELREVIVQVAEDLERVPREYCGVGGVFDQQIELAYPGS</sequence>
<dbReference type="GO" id="GO:0047407">
    <property type="term" value="F:ADP-ribosyl-[dinitrogen reductase] hydrolase activity"/>
    <property type="evidence" value="ECO:0007669"/>
    <property type="project" value="UniProtKB-EC"/>
</dbReference>
<feature type="binding site" evidence="3">
    <location>
        <position position="287"/>
    </location>
    <ligand>
        <name>Mg(2+)</name>
        <dbReference type="ChEBI" id="CHEBI:18420"/>
        <label>1</label>
    </ligand>
</feature>
<feature type="binding site" evidence="3">
    <location>
        <position position="57"/>
    </location>
    <ligand>
        <name>Mg(2+)</name>
        <dbReference type="ChEBI" id="CHEBI:18420"/>
        <label>1</label>
    </ligand>
</feature>
<reference evidence="4 5" key="1">
    <citation type="submission" date="2018-06" db="EMBL/GenBank/DDBJ databases">
        <authorList>
            <consortium name="Pathogen Informatics"/>
            <person name="Doyle S."/>
        </authorList>
    </citation>
    <scope>NUCLEOTIDE SEQUENCE [LARGE SCALE GENOMIC DNA]</scope>
    <source>
        <strain evidence="4 5">NCTC10392</strain>
    </source>
</reference>
<dbReference type="PANTHER" id="PTHR16222">
    <property type="entry name" value="ADP-RIBOSYLGLYCOHYDROLASE"/>
    <property type="match status" value="1"/>
</dbReference>
<dbReference type="GO" id="GO:0046872">
    <property type="term" value="F:metal ion binding"/>
    <property type="evidence" value="ECO:0007669"/>
    <property type="project" value="UniProtKB-KW"/>
</dbReference>
<dbReference type="EC" id="3.2.2.24" evidence="4"/>
<evidence type="ECO:0000256" key="2">
    <source>
        <dbReference type="ARBA" id="ARBA00022801"/>
    </source>
</evidence>
<organism evidence="4 5">
    <name type="scientific">Pseudomonas fluorescens</name>
    <dbReference type="NCBI Taxonomy" id="294"/>
    <lineage>
        <taxon>Bacteria</taxon>
        <taxon>Pseudomonadati</taxon>
        <taxon>Pseudomonadota</taxon>
        <taxon>Gammaproteobacteria</taxon>
        <taxon>Pseudomonadales</taxon>
        <taxon>Pseudomonadaceae</taxon>
        <taxon>Pseudomonas</taxon>
    </lineage>
</organism>
<evidence type="ECO:0000313" key="4">
    <source>
        <dbReference type="EMBL" id="SUD31818.1"/>
    </source>
</evidence>
<protein>
    <submittedName>
        <fullName evidence="4">ADP-ribosylation/Crystallin J1</fullName>
        <ecNumber evidence="4">3.2.2.24</ecNumber>
    </submittedName>
</protein>
<dbReference type="InterPro" id="IPR050792">
    <property type="entry name" value="ADP-ribosylglycohydrolase"/>
</dbReference>
<feature type="binding site" evidence="3">
    <location>
        <position position="288"/>
    </location>
    <ligand>
        <name>Mg(2+)</name>
        <dbReference type="ChEBI" id="CHEBI:18420"/>
        <label>1</label>
    </ligand>
</feature>
<dbReference type="InterPro" id="IPR005502">
    <property type="entry name" value="Ribosyl_crysJ1"/>
</dbReference>
<accession>A0A379IG76</accession>
<keyword evidence="3" id="KW-0479">Metal-binding</keyword>
<dbReference type="Pfam" id="PF03747">
    <property type="entry name" value="ADP_ribosyl_GH"/>
    <property type="match status" value="1"/>
</dbReference>
<feature type="binding site" evidence="3">
    <location>
        <position position="58"/>
    </location>
    <ligand>
        <name>Mg(2+)</name>
        <dbReference type="ChEBI" id="CHEBI:18420"/>
        <label>1</label>
    </ligand>
</feature>
<proteinExistence type="inferred from homology"/>
<dbReference type="PANTHER" id="PTHR16222:SF24">
    <property type="entry name" value="ADP-RIBOSYLHYDROLASE ARH3"/>
    <property type="match status" value="1"/>
</dbReference>
<gene>
    <name evidence="4" type="primary">draG</name>
    <name evidence="4" type="ORF">NCTC10392_03756</name>
</gene>
<keyword evidence="2 4" id="KW-0378">Hydrolase</keyword>
<evidence type="ECO:0000256" key="3">
    <source>
        <dbReference type="PIRSR" id="PIRSR605502-1"/>
    </source>
</evidence>
<comment type="cofactor">
    <cofactor evidence="3">
        <name>Mg(2+)</name>
        <dbReference type="ChEBI" id="CHEBI:18420"/>
    </cofactor>
    <text evidence="3">Binds 2 magnesium ions per subunit.</text>
</comment>
<dbReference type="SUPFAM" id="SSF101478">
    <property type="entry name" value="ADP-ribosylglycohydrolase"/>
    <property type="match status" value="1"/>
</dbReference>
<evidence type="ECO:0000313" key="5">
    <source>
        <dbReference type="Proteomes" id="UP000255125"/>
    </source>
</evidence>
<dbReference type="AlphaFoldDB" id="A0A379IG76"/>
<name>A0A379IG76_PSEFL</name>
<dbReference type="InterPro" id="IPR036705">
    <property type="entry name" value="Ribosyl_crysJ1_sf"/>
</dbReference>
<dbReference type="EMBL" id="UGUS01000002">
    <property type="protein sequence ID" value="SUD31818.1"/>
    <property type="molecule type" value="Genomic_DNA"/>
</dbReference>
<keyword evidence="3" id="KW-0460">Magnesium</keyword>
<keyword evidence="4" id="KW-0326">Glycosidase</keyword>
<evidence type="ECO:0000256" key="1">
    <source>
        <dbReference type="ARBA" id="ARBA00010702"/>
    </source>
</evidence>
<dbReference type="Gene3D" id="1.10.4080.10">
    <property type="entry name" value="ADP-ribosylation/Crystallin J1"/>
    <property type="match status" value="1"/>
</dbReference>
<feature type="binding site" evidence="3">
    <location>
        <position position="285"/>
    </location>
    <ligand>
        <name>Mg(2+)</name>
        <dbReference type="ChEBI" id="CHEBI:18420"/>
        <label>1</label>
    </ligand>
</feature>
<dbReference type="Proteomes" id="UP000255125">
    <property type="component" value="Unassembled WGS sequence"/>
</dbReference>
<comment type="similarity">
    <text evidence="1">Belongs to the ADP-ribosylglycohydrolase family.</text>
</comment>